<dbReference type="AlphaFoldDB" id="A0A1G7SVD2"/>
<name>A0A1G7SVD2_CHIFI</name>
<sequence>MRQDSSQYTIGENKIATKIKSEALKTFKKINKFRKYIAAISL</sequence>
<proteinExistence type="predicted"/>
<gene>
    <name evidence="1" type="ORF">SAMN04488121_1031028</name>
</gene>
<dbReference type="EMBL" id="FNBN01000003">
    <property type="protein sequence ID" value="SDG26918.1"/>
    <property type="molecule type" value="Genomic_DNA"/>
</dbReference>
<organism evidence="1 2">
    <name type="scientific">Chitinophaga filiformis</name>
    <name type="common">Myxococcus filiformis</name>
    <name type="synonym">Flexibacter filiformis</name>
    <dbReference type="NCBI Taxonomy" id="104663"/>
    <lineage>
        <taxon>Bacteria</taxon>
        <taxon>Pseudomonadati</taxon>
        <taxon>Bacteroidota</taxon>
        <taxon>Chitinophagia</taxon>
        <taxon>Chitinophagales</taxon>
        <taxon>Chitinophagaceae</taxon>
        <taxon>Chitinophaga</taxon>
    </lineage>
</organism>
<protein>
    <submittedName>
        <fullName evidence="1">Uncharacterized protein</fullName>
    </submittedName>
</protein>
<evidence type="ECO:0000313" key="2">
    <source>
        <dbReference type="Proteomes" id="UP000199045"/>
    </source>
</evidence>
<evidence type="ECO:0000313" key="1">
    <source>
        <dbReference type="EMBL" id="SDG26918.1"/>
    </source>
</evidence>
<accession>A0A1G7SVD2</accession>
<dbReference type="Proteomes" id="UP000199045">
    <property type="component" value="Unassembled WGS sequence"/>
</dbReference>
<reference evidence="1 2" key="1">
    <citation type="submission" date="2016-10" db="EMBL/GenBank/DDBJ databases">
        <authorList>
            <person name="de Groot N.N."/>
        </authorList>
    </citation>
    <scope>NUCLEOTIDE SEQUENCE [LARGE SCALE GENOMIC DNA]</scope>
    <source>
        <strain evidence="1 2">DSM 527</strain>
    </source>
</reference>